<feature type="region of interest" description="Disordered" evidence="1">
    <location>
        <begin position="284"/>
        <end position="328"/>
    </location>
</feature>
<proteinExistence type="predicted"/>
<dbReference type="CDD" id="cd10527">
    <property type="entry name" value="SET_LSMT"/>
    <property type="match status" value="1"/>
</dbReference>
<dbReference type="InterPro" id="IPR050600">
    <property type="entry name" value="SETD3_SETD6_MTase"/>
</dbReference>
<evidence type="ECO:0000259" key="2">
    <source>
        <dbReference type="PROSITE" id="PS50280"/>
    </source>
</evidence>
<feature type="compositionally biased region" description="Acidic residues" evidence="1">
    <location>
        <begin position="284"/>
        <end position="295"/>
    </location>
</feature>
<dbReference type="AlphaFoldDB" id="A0A8T1WSZ4"/>
<comment type="caution">
    <text evidence="3">The sequence shown here is derived from an EMBL/GenBank/DDBJ whole genome shotgun (WGS) entry which is preliminary data.</text>
</comment>
<sequence>MAPLLEWVTAHASNVTVANDLIDPVATLVLYGDDDRSIVAQCELQADSKLVSLSKGAYLNGSDWLGQYSGDDKTKLQEAMDKMQLSGSLRTTLALLAERARGDKSDFSGYIKQLPADISLPFTWDAKHREALKHTTASPIIDDKLVLKMHESYVEPLAKSFPTIWPSEVSTLEKFLWAYSVVSSRAFKIADEQEPTLLPVIDMANHAVENPAAHIVKTDDGSFQLTTVRKVKKNEPVTISYGDLSNAQLLCRYGFVLATPAPSDSILITSAELANAFKTCSMDSEDEFQDDEEDSSIPNVGDGKGKGKAKAKTNSAKRQKVSHPGSENDDSSLFFLLHGDAEREFGLGDALLSFVMGAQLPAEQLYDVLAVILQEKDKRYSDIMETTATTTSSEMHAIQQLAKHERQICRHILLGLMTLEEGSDSSDEED</sequence>
<protein>
    <recommendedName>
        <fullName evidence="2">SET domain-containing protein</fullName>
    </recommendedName>
</protein>
<dbReference type="PANTHER" id="PTHR13271">
    <property type="entry name" value="UNCHARACTERIZED PUTATIVE METHYLTRANSFERASE"/>
    <property type="match status" value="1"/>
</dbReference>
<dbReference type="EMBL" id="JAGDFL010000149">
    <property type="protein sequence ID" value="KAG7396586.1"/>
    <property type="molecule type" value="Genomic_DNA"/>
</dbReference>
<dbReference type="Proteomes" id="UP000693981">
    <property type="component" value="Unassembled WGS sequence"/>
</dbReference>
<dbReference type="GO" id="GO:0005634">
    <property type="term" value="C:nucleus"/>
    <property type="evidence" value="ECO:0007669"/>
    <property type="project" value="TreeGrafter"/>
</dbReference>
<accession>A0A8T1WSZ4</accession>
<organism evidence="3 4">
    <name type="scientific">Phytophthora boehmeriae</name>
    <dbReference type="NCBI Taxonomy" id="109152"/>
    <lineage>
        <taxon>Eukaryota</taxon>
        <taxon>Sar</taxon>
        <taxon>Stramenopiles</taxon>
        <taxon>Oomycota</taxon>
        <taxon>Peronosporomycetes</taxon>
        <taxon>Peronosporales</taxon>
        <taxon>Peronosporaceae</taxon>
        <taxon>Phytophthora</taxon>
    </lineage>
</organism>
<dbReference type="InterPro" id="IPR001214">
    <property type="entry name" value="SET_dom"/>
</dbReference>
<evidence type="ECO:0000313" key="4">
    <source>
        <dbReference type="Proteomes" id="UP000693981"/>
    </source>
</evidence>
<feature type="compositionally biased region" description="Basic residues" evidence="1">
    <location>
        <begin position="306"/>
        <end position="321"/>
    </location>
</feature>
<feature type="domain" description="SET" evidence="2">
    <location>
        <begin position="13"/>
        <end position="242"/>
    </location>
</feature>
<keyword evidence="4" id="KW-1185">Reference proteome</keyword>
<evidence type="ECO:0000313" key="3">
    <source>
        <dbReference type="EMBL" id="KAG7396586.1"/>
    </source>
</evidence>
<reference evidence="3" key="1">
    <citation type="submission" date="2021-02" db="EMBL/GenBank/DDBJ databases">
        <authorList>
            <person name="Palmer J.M."/>
        </authorList>
    </citation>
    <scope>NUCLEOTIDE SEQUENCE</scope>
    <source>
        <strain evidence="3">SCRP23</strain>
    </source>
</reference>
<gene>
    <name evidence="3" type="ORF">PHYBOEH_002048</name>
</gene>
<name>A0A8T1WSZ4_9STRA</name>
<dbReference type="PANTHER" id="PTHR13271:SF34">
    <property type="entry name" value="N-LYSINE METHYLTRANSFERASE SETD6"/>
    <property type="match status" value="1"/>
</dbReference>
<evidence type="ECO:0000256" key="1">
    <source>
        <dbReference type="SAM" id="MobiDB-lite"/>
    </source>
</evidence>
<dbReference type="PROSITE" id="PS50280">
    <property type="entry name" value="SET"/>
    <property type="match status" value="1"/>
</dbReference>
<dbReference type="OrthoDB" id="441812at2759"/>
<dbReference type="GO" id="GO:0016279">
    <property type="term" value="F:protein-lysine N-methyltransferase activity"/>
    <property type="evidence" value="ECO:0007669"/>
    <property type="project" value="TreeGrafter"/>
</dbReference>